<evidence type="ECO:0000256" key="3">
    <source>
        <dbReference type="ARBA" id="ARBA00022630"/>
    </source>
</evidence>
<name>A0A6A7BXS3_9PEZI</name>
<protein>
    <submittedName>
        <fullName evidence="7">Putative dehydrogenase</fullName>
    </submittedName>
</protein>
<keyword evidence="8" id="KW-1185">Reference proteome</keyword>
<dbReference type="PANTHER" id="PTHR42913:SF3">
    <property type="entry name" value="64 KDA MITOCHONDRIAL NADH DEHYDROGENASE (EUROFUNG)"/>
    <property type="match status" value="1"/>
</dbReference>
<comment type="cofactor">
    <cofactor evidence="1">
        <name>FAD</name>
        <dbReference type="ChEBI" id="CHEBI:57692"/>
    </cofactor>
</comment>
<dbReference type="PANTHER" id="PTHR42913">
    <property type="entry name" value="APOPTOSIS-INDUCING FACTOR 1"/>
    <property type="match status" value="1"/>
</dbReference>
<dbReference type="AlphaFoldDB" id="A0A6A7BXS3"/>
<keyword evidence="3" id="KW-0285">Flavoprotein</keyword>
<evidence type="ECO:0000256" key="2">
    <source>
        <dbReference type="ARBA" id="ARBA00005272"/>
    </source>
</evidence>
<feature type="domain" description="FAD/NAD(P)-binding" evidence="6">
    <location>
        <begin position="3"/>
        <end position="309"/>
    </location>
</feature>
<dbReference type="Proteomes" id="UP000799421">
    <property type="component" value="Unassembled WGS sequence"/>
</dbReference>
<evidence type="ECO:0000313" key="7">
    <source>
        <dbReference type="EMBL" id="KAF2859308.1"/>
    </source>
</evidence>
<dbReference type="EMBL" id="MU005994">
    <property type="protein sequence ID" value="KAF2859308.1"/>
    <property type="molecule type" value="Genomic_DNA"/>
</dbReference>
<dbReference type="PRINTS" id="PR00368">
    <property type="entry name" value="FADPNR"/>
</dbReference>
<gene>
    <name evidence="7" type="ORF">K470DRAFT_282703</name>
</gene>
<evidence type="ECO:0000313" key="8">
    <source>
        <dbReference type="Proteomes" id="UP000799421"/>
    </source>
</evidence>
<reference evidence="7" key="1">
    <citation type="journal article" date="2020" name="Stud. Mycol.">
        <title>101 Dothideomycetes genomes: a test case for predicting lifestyles and emergence of pathogens.</title>
        <authorList>
            <person name="Haridas S."/>
            <person name="Albert R."/>
            <person name="Binder M."/>
            <person name="Bloem J."/>
            <person name="Labutti K."/>
            <person name="Salamov A."/>
            <person name="Andreopoulos B."/>
            <person name="Baker S."/>
            <person name="Barry K."/>
            <person name="Bills G."/>
            <person name="Bluhm B."/>
            <person name="Cannon C."/>
            <person name="Castanera R."/>
            <person name="Culley D."/>
            <person name="Daum C."/>
            <person name="Ezra D."/>
            <person name="Gonzalez J."/>
            <person name="Henrissat B."/>
            <person name="Kuo A."/>
            <person name="Liang C."/>
            <person name="Lipzen A."/>
            <person name="Lutzoni F."/>
            <person name="Magnuson J."/>
            <person name="Mondo S."/>
            <person name="Nolan M."/>
            <person name="Ohm R."/>
            <person name="Pangilinan J."/>
            <person name="Park H.-J."/>
            <person name="Ramirez L."/>
            <person name="Alfaro M."/>
            <person name="Sun H."/>
            <person name="Tritt A."/>
            <person name="Yoshinaga Y."/>
            <person name="Zwiers L.-H."/>
            <person name="Turgeon B."/>
            <person name="Goodwin S."/>
            <person name="Spatafora J."/>
            <person name="Crous P."/>
            <person name="Grigoriev I."/>
        </authorList>
    </citation>
    <scope>NUCLEOTIDE SEQUENCE</scope>
    <source>
        <strain evidence="7">CBS 480.64</strain>
    </source>
</reference>
<evidence type="ECO:0000259" key="6">
    <source>
        <dbReference type="Pfam" id="PF07992"/>
    </source>
</evidence>
<sequence length="393" mass="41904">MPHVLIIGGGFAGVWAAAGIKRIESDNPTHDPITVTLIAPTDDIVIRPRLYENHPENMRVPLDHILGPINASRIHATVTHISPTTKSITFTNQDSTQSILSYDKLILASGSQLNPPTLPGSEHLFNIDTLTSAASLNAHLHNLPHTHATHAGQYTVIVVGAGFTGLEIATELPSLLAPHPARVILLERSAVLSPSLGAGPRPYIQSALTSLGVETRLNTSLASLSPEGATLSSGEFIPSATVIWTVGMHASPLTSQINSPRDELGRLVVDTYLRVKGVEDVYACGDTAAAPCEQGHTSMQSCQHALPMGKVCGANVAREVLKLPLVEFKPEGYVTCLDLGAAGAVFAKGWDRRVELQGEEGKQVKGRINTRWIYPPIERGTLLEDAGEVGWPG</sequence>
<organism evidence="7 8">
    <name type="scientific">Piedraia hortae CBS 480.64</name>
    <dbReference type="NCBI Taxonomy" id="1314780"/>
    <lineage>
        <taxon>Eukaryota</taxon>
        <taxon>Fungi</taxon>
        <taxon>Dikarya</taxon>
        <taxon>Ascomycota</taxon>
        <taxon>Pezizomycotina</taxon>
        <taxon>Dothideomycetes</taxon>
        <taxon>Dothideomycetidae</taxon>
        <taxon>Capnodiales</taxon>
        <taxon>Piedraiaceae</taxon>
        <taxon>Piedraia</taxon>
    </lineage>
</organism>
<keyword evidence="5" id="KW-0560">Oxidoreductase</keyword>
<dbReference type="InterPro" id="IPR023753">
    <property type="entry name" value="FAD/NAD-binding_dom"/>
</dbReference>
<dbReference type="GO" id="GO:0019646">
    <property type="term" value="P:aerobic electron transport chain"/>
    <property type="evidence" value="ECO:0007669"/>
    <property type="project" value="TreeGrafter"/>
</dbReference>
<dbReference type="OrthoDB" id="5376590at2759"/>
<dbReference type="PRINTS" id="PR00411">
    <property type="entry name" value="PNDRDTASEI"/>
</dbReference>
<dbReference type="InterPro" id="IPR051169">
    <property type="entry name" value="NADH-Q_oxidoreductase"/>
</dbReference>
<evidence type="ECO:0000256" key="1">
    <source>
        <dbReference type="ARBA" id="ARBA00001974"/>
    </source>
</evidence>
<proteinExistence type="inferred from homology"/>
<dbReference type="InterPro" id="IPR036188">
    <property type="entry name" value="FAD/NAD-bd_sf"/>
</dbReference>
<dbReference type="SUPFAM" id="SSF51905">
    <property type="entry name" value="FAD/NAD(P)-binding domain"/>
    <property type="match status" value="1"/>
</dbReference>
<dbReference type="GO" id="GO:0003955">
    <property type="term" value="F:NAD(P)H dehydrogenase (quinone) activity"/>
    <property type="evidence" value="ECO:0007669"/>
    <property type="project" value="TreeGrafter"/>
</dbReference>
<accession>A0A6A7BXS3</accession>
<dbReference type="Gene3D" id="3.50.50.100">
    <property type="match status" value="1"/>
</dbReference>
<evidence type="ECO:0000256" key="4">
    <source>
        <dbReference type="ARBA" id="ARBA00022827"/>
    </source>
</evidence>
<keyword evidence="4" id="KW-0274">FAD</keyword>
<evidence type="ECO:0000256" key="5">
    <source>
        <dbReference type="ARBA" id="ARBA00023002"/>
    </source>
</evidence>
<dbReference type="Pfam" id="PF07992">
    <property type="entry name" value="Pyr_redox_2"/>
    <property type="match status" value="1"/>
</dbReference>
<comment type="similarity">
    <text evidence="2">Belongs to the NADH dehydrogenase family.</text>
</comment>